<dbReference type="KEGG" id="nde:NIDE2436"/>
<reference evidence="1 2" key="1">
    <citation type="journal article" date="2010" name="Proc. Natl. Acad. Sci. U.S.A.">
        <title>A Nitrospira metagenome illuminates the physiology and evolution of globally important nitrite-oxidizing bacteria.</title>
        <authorList>
            <person name="Lucker S."/>
            <person name="Wagner M."/>
            <person name="Maixner F."/>
            <person name="Pelletier E."/>
            <person name="Koch H."/>
            <person name="Vacherie B."/>
            <person name="Rattei T."/>
            <person name="Sinninghe Damste J."/>
            <person name="Spieck E."/>
            <person name="Le Paslier D."/>
            <person name="Daims H."/>
        </authorList>
    </citation>
    <scope>NUCLEOTIDE SEQUENCE [LARGE SCALE GENOMIC DNA]</scope>
</reference>
<sequence>MCRSVGRCLSLSYVDVATPPFTDDSGCSGEFTRMLQSHELDDMFQNDTLPRFVDEQTVATHRGRRKM</sequence>
<dbReference type="Proteomes" id="UP000001660">
    <property type="component" value="Chromosome"/>
</dbReference>
<dbReference type="STRING" id="330214.NIDE2436"/>
<accession>D8PFV9</accession>
<evidence type="ECO:0000313" key="1">
    <source>
        <dbReference type="EMBL" id="CBK42146.1"/>
    </source>
</evidence>
<name>D8PFV9_9BACT</name>
<dbReference type="HOGENOM" id="CLU_2804475_0_0_0"/>
<evidence type="ECO:0000313" key="2">
    <source>
        <dbReference type="Proteomes" id="UP000001660"/>
    </source>
</evidence>
<dbReference type="AlphaFoldDB" id="D8PFV9"/>
<dbReference type="EMBL" id="FP929003">
    <property type="protein sequence ID" value="CBK42146.1"/>
    <property type="molecule type" value="Genomic_DNA"/>
</dbReference>
<organism evidence="1 2">
    <name type="scientific">Nitrospira defluvii</name>
    <dbReference type="NCBI Taxonomy" id="330214"/>
    <lineage>
        <taxon>Bacteria</taxon>
        <taxon>Pseudomonadati</taxon>
        <taxon>Nitrospirota</taxon>
        <taxon>Nitrospiria</taxon>
        <taxon>Nitrospirales</taxon>
        <taxon>Nitrospiraceae</taxon>
        <taxon>Nitrospira</taxon>
    </lineage>
</organism>
<proteinExistence type="predicted"/>
<keyword evidence="2" id="KW-1185">Reference proteome</keyword>
<gene>
    <name evidence="1" type="ORF">NIDE2436</name>
</gene>
<protein>
    <submittedName>
        <fullName evidence="1">Uncharacterized protein</fullName>
    </submittedName>
</protein>